<dbReference type="AlphaFoldDB" id="A0A2S9Y4K0"/>
<evidence type="ECO:0000313" key="2">
    <source>
        <dbReference type="EMBL" id="PRQ00027.1"/>
    </source>
</evidence>
<dbReference type="InterPro" id="IPR036291">
    <property type="entry name" value="NAD(P)-bd_dom_sf"/>
</dbReference>
<dbReference type="Proteomes" id="UP000237968">
    <property type="component" value="Unassembled WGS sequence"/>
</dbReference>
<reference evidence="2 3" key="1">
    <citation type="submission" date="2018-03" db="EMBL/GenBank/DDBJ databases">
        <title>Draft Genome Sequences of the Obligatory Marine Myxobacteria Enhygromyxa salina SWB005.</title>
        <authorList>
            <person name="Poehlein A."/>
            <person name="Moghaddam J.A."/>
            <person name="Harms H."/>
            <person name="Alanjari M."/>
            <person name="Koenig G.M."/>
            <person name="Daniel R."/>
            <person name="Schaeberle T.F."/>
        </authorList>
    </citation>
    <scope>NUCLEOTIDE SEQUENCE [LARGE SCALE GENOMIC DNA]</scope>
    <source>
        <strain evidence="2 3">SWB005</strain>
    </source>
</reference>
<dbReference type="InterPro" id="IPR001509">
    <property type="entry name" value="Epimerase_deHydtase"/>
</dbReference>
<comment type="caution">
    <text evidence="2">The sequence shown here is derived from an EMBL/GenBank/DDBJ whole genome shotgun (WGS) entry which is preliminary data.</text>
</comment>
<proteinExistence type="predicted"/>
<dbReference type="Pfam" id="PF01370">
    <property type="entry name" value="Epimerase"/>
    <property type="match status" value="1"/>
</dbReference>
<evidence type="ECO:0000313" key="3">
    <source>
        <dbReference type="Proteomes" id="UP000237968"/>
    </source>
</evidence>
<feature type="domain" description="NAD-dependent epimerase/dehydratase" evidence="1">
    <location>
        <begin position="3"/>
        <end position="230"/>
    </location>
</feature>
<dbReference type="Gene3D" id="3.40.50.720">
    <property type="entry name" value="NAD(P)-binding Rossmann-like Domain"/>
    <property type="match status" value="1"/>
</dbReference>
<accession>A0A2S9Y4K0</accession>
<dbReference type="InterPro" id="IPR050177">
    <property type="entry name" value="Lipid_A_modif_metabolic_enz"/>
</dbReference>
<dbReference type="GO" id="GO:0016853">
    <property type="term" value="F:isomerase activity"/>
    <property type="evidence" value="ECO:0007669"/>
    <property type="project" value="UniProtKB-KW"/>
</dbReference>
<dbReference type="OrthoDB" id="9814124at2"/>
<sequence>MPVVVTGASGHLGANLVRALLARGERVRVLVHRSSSALREIEDQLERVDGSVCEPDTLGPAFEGARRVYHLAGVISIDGDREGLVHRVNVEGTRNVARACVERGVERLVSVSSVHAYDMDPRDEVLDEGRRQVADSLAHSAYDRSKALGERAVRAAIDDGLDAVIVNPTGVMGPVDFGPSRLGQLLRDLADGRLPALLDGGFDFVDVRDVAAGVIAAGERGRCGHNYILGNAWYSIRELASLVEAAGGRRPPRLVSPAWAARMGVPFARVASRLTGREPMFTRESLDILDSNRSISSRKAQTELGHSPRPLAETVADTLAWQAAQAQAAS</sequence>
<protein>
    <submittedName>
        <fullName evidence="2">3 beta-hydroxysteroid dehydrogenase/Delta 5--&gt;4-isomerase</fullName>
    </submittedName>
</protein>
<keyword evidence="2" id="KW-0413">Isomerase</keyword>
<dbReference type="SUPFAM" id="SSF51735">
    <property type="entry name" value="NAD(P)-binding Rossmann-fold domains"/>
    <property type="match status" value="1"/>
</dbReference>
<dbReference type="EMBL" id="PVNK01000138">
    <property type="protein sequence ID" value="PRQ00027.1"/>
    <property type="molecule type" value="Genomic_DNA"/>
</dbReference>
<evidence type="ECO:0000259" key="1">
    <source>
        <dbReference type="Pfam" id="PF01370"/>
    </source>
</evidence>
<organism evidence="2 3">
    <name type="scientific">Enhygromyxa salina</name>
    <dbReference type="NCBI Taxonomy" id="215803"/>
    <lineage>
        <taxon>Bacteria</taxon>
        <taxon>Pseudomonadati</taxon>
        <taxon>Myxococcota</taxon>
        <taxon>Polyangia</taxon>
        <taxon>Nannocystales</taxon>
        <taxon>Nannocystaceae</taxon>
        <taxon>Enhygromyxa</taxon>
    </lineage>
</organism>
<keyword evidence="3" id="KW-1185">Reference proteome</keyword>
<gene>
    <name evidence="2" type="ORF">ENSA5_28410</name>
</gene>
<dbReference type="RefSeq" id="WP_106392225.1">
    <property type="nucleotide sequence ID" value="NZ_PVNK01000138.1"/>
</dbReference>
<name>A0A2S9Y4K0_9BACT</name>
<dbReference type="PANTHER" id="PTHR43245">
    <property type="entry name" value="BIFUNCTIONAL POLYMYXIN RESISTANCE PROTEIN ARNA"/>
    <property type="match status" value="1"/>
</dbReference>